<name>A0A5Q0ME97_VARPD</name>
<evidence type="ECO:0000313" key="2">
    <source>
        <dbReference type="EMBL" id="QFZ87623.1"/>
    </source>
</evidence>
<reference evidence="2 3" key="1">
    <citation type="submission" date="2019-10" db="EMBL/GenBank/DDBJ databases">
        <title>Complete genome sequence of Variovorax paradoxus 5C-2.</title>
        <authorList>
            <person name="Gogoleva N.E."/>
            <person name="Balkin A.S."/>
        </authorList>
    </citation>
    <scope>NUCLEOTIDE SEQUENCE [LARGE SCALE GENOMIC DNA]</scope>
    <source>
        <strain evidence="2 3">5C-2</strain>
    </source>
</reference>
<feature type="signal peptide" evidence="1">
    <location>
        <begin position="1"/>
        <end position="21"/>
    </location>
</feature>
<dbReference type="Proteomes" id="UP000326780">
    <property type="component" value="Chromosome"/>
</dbReference>
<proteinExistence type="predicted"/>
<gene>
    <name evidence="2" type="ORF">GFK26_16145</name>
</gene>
<feature type="chain" id="PRO_5024929140" evidence="1">
    <location>
        <begin position="22"/>
        <end position="97"/>
    </location>
</feature>
<dbReference type="InterPro" id="IPR021647">
    <property type="entry name" value="CusF_Ec"/>
</dbReference>
<dbReference type="Pfam" id="PF11604">
    <property type="entry name" value="CusF_Ec"/>
    <property type="match status" value="1"/>
</dbReference>
<evidence type="ECO:0000256" key="1">
    <source>
        <dbReference type="SAM" id="SignalP"/>
    </source>
</evidence>
<keyword evidence="1" id="KW-0732">Signal</keyword>
<dbReference type="InterPro" id="IPR042230">
    <property type="entry name" value="CusF_sf"/>
</dbReference>
<accession>A0A5Q0ME97</accession>
<dbReference type="Gene3D" id="2.40.50.320">
    <property type="entry name" value="Copper binding periplasmic protein CusF"/>
    <property type="match status" value="1"/>
</dbReference>
<protein>
    <submittedName>
        <fullName evidence="2">RND transporter</fullName>
    </submittedName>
</protein>
<organism evidence="2 3">
    <name type="scientific">Variovorax paradoxus</name>
    <dbReference type="NCBI Taxonomy" id="34073"/>
    <lineage>
        <taxon>Bacteria</taxon>
        <taxon>Pseudomonadati</taxon>
        <taxon>Pseudomonadota</taxon>
        <taxon>Betaproteobacteria</taxon>
        <taxon>Burkholderiales</taxon>
        <taxon>Comamonadaceae</taxon>
        <taxon>Variovorax</taxon>
    </lineage>
</organism>
<dbReference type="EMBL" id="CP045644">
    <property type="protein sequence ID" value="QFZ87623.1"/>
    <property type="molecule type" value="Genomic_DNA"/>
</dbReference>
<sequence length="97" mass="10342">MKKIITALSTLVLAAAAFAQATLPQVDGEVRKVDTDAKKITLRHGDIPNLEMTGMTMVFRVSDPALLAKVKAGDKVRFTADKVDGAITVMSLETVAN</sequence>
<evidence type="ECO:0000313" key="3">
    <source>
        <dbReference type="Proteomes" id="UP000326780"/>
    </source>
</evidence>
<dbReference type="AlphaFoldDB" id="A0A5Q0ME97"/>